<feature type="transmembrane region" description="Helical" evidence="1">
    <location>
        <begin position="308"/>
        <end position="330"/>
    </location>
</feature>
<keyword evidence="3" id="KW-1185">Reference proteome</keyword>
<name>A0A8A7KEG0_9FIRM</name>
<accession>A0A8A7KEG0</accession>
<dbReference type="Proteomes" id="UP000665020">
    <property type="component" value="Chromosome"/>
</dbReference>
<protein>
    <submittedName>
        <fullName evidence="2">Uncharacterized protein</fullName>
    </submittedName>
</protein>
<sequence>MDGLVRKMGIGIGWDLDNSGLIKANNQTDGLVDSANDGSNSFRALGAAGSNAGNTIQRAFDFASNSIKKGIGFLTEMRYKLAGVAAGGGAAILGLVNQAGKAEETMSKFQVVFGDYANETLDWAGDFSRSLGQSELDTARWLSGFQDLLVPMGFARGEATELSKEFTQMGVDLGAFTDETISTEDAMRKMQAGITGEREGLKQLGIVLDETEIKNIAYREGLAEQGAELTKQQKAIATYMGIVEQSQDAIGQAQETQDQWARQTEGFRGILKDLSGDMGSMFMPVLSRGLGLVNDFLYSLRENRTLKVAAGFLGIVTAVTGLGASIGFIVKGAAAIKGLIAAASGLLGISAGALLGWLAVIPLIILAVEDLWVGFKGGESTIFKVIDWFLDLLGVGYDMVDLVPYITAGWSRGWTSIKDMVAGALGIIYNLVGLVTGGLVSLLTLDFSFFMKHWNGLIESVQRFTDGFFELFGTSTEEVTNFFNGILDTIIGWWDSIKNWFADNFDFGGLIRSGLEAAINILPGFLQDKARGFLGFDNNAAEDEIEKEAQKTQRQIQNNNRSVNNNVSVGEIKVEAADNPEETGRAVRKELETFLGMEAAEVGV</sequence>
<keyword evidence="1" id="KW-1133">Transmembrane helix</keyword>
<dbReference type="AlphaFoldDB" id="A0A8A7KEG0"/>
<evidence type="ECO:0000256" key="1">
    <source>
        <dbReference type="SAM" id="Phobius"/>
    </source>
</evidence>
<proteinExistence type="predicted"/>
<reference evidence="2" key="1">
    <citation type="submission" date="2019-12" db="EMBL/GenBank/DDBJ databases">
        <authorList>
            <person name="zhang j."/>
            <person name="sun C.M."/>
        </authorList>
    </citation>
    <scope>NUCLEOTIDE SEQUENCE</scope>
    <source>
        <strain evidence="2">NS-1</strain>
    </source>
</reference>
<keyword evidence="1" id="KW-0472">Membrane</keyword>
<dbReference type="KEGG" id="ifn:GM661_00555"/>
<evidence type="ECO:0000313" key="2">
    <source>
        <dbReference type="EMBL" id="QTL96564.1"/>
    </source>
</evidence>
<gene>
    <name evidence="2" type="ORF">GM661_00555</name>
</gene>
<dbReference type="RefSeq" id="WP_230868282.1">
    <property type="nucleotide sequence ID" value="NZ_CP046640.1"/>
</dbReference>
<evidence type="ECO:0000313" key="3">
    <source>
        <dbReference type="Proteomes" id="UP000665020"/>
    </source>
</evidence>
<feature type="transmembrane region" description="Helical" evidence="1">
    <location>
        <begin position="420"/>
        <end position="445"/>
    </location>
</feature>
<keyword evidence="1" id="KW-0812">Transmembrane</keyword>
<organism evidence="2 3">
    <name type="scientific">Iocasia fonsfrigidae</name>
    <dbReference type="NCBI Taxonomy" id="2682810"/>
    <lineage>
        <taxon>Bacteria</taxon>
        <taxon>Bacillati</taxon>
        <taxon>Bacillota</taxon>
        <taxon>Clostridia</taxon>
        <taxon>Halanaerobiales</taxon>
        <taxon>Halanaerobiaceae</taxon>
        <taxon>Iocasia</taxon>
    </lineage>
</organism>
<dbReference type="EMBL" id="CP046640">
    <property type="protein sequence ID" value="QTL96564.1"/>
    <property type="molecule type" value="Genomic_DNA"/>
</dbReference>
<feature type="transmembrane region" description="Helical" evidence="1">
    <location>
        <begin position="342"/>
        <end position="368"/>
    </location>
</feature>